<keyword evidence="3 4" id="KW-0597">Phosphoprotein</keyword>
<dbReference type="InterPro" id="IPR000700">
    <property type="entry name" value="PAS-assoc_C"/>
</dbReference>
<dbReference type="Pfam" id="PF00072">
    <property type="entry name" value="Response_reg"/>
    <property type="match status" value="1"/>
</dbReference>
<organism evidence="9 10">
    <name type="scientific">Hyalangium minutum</name>
    <dbReference type="NCBI Taxonomy" id="394096"/>
    <lineage>
        <taxon>Bacteria</taxon>
        <taxon>Pseudomonadati</taxon>
        <taxon>Myxococcota</taxon>
        <taxon>Myxococcia</taxon>
        <taxon>Myxococcales</taxon>
        <taxon>Cystobacterineae</taxon>
        <taxon>Archangiaceae</taxon>
        <taxon>Hyalangium</taxon>
    </lineage>
</organism>
<dbReference type="Gene3D" id="1.10.287.130">
    <property type="match status" value="1"/>
</dbReference>
<dbReference type="SUPFAM" id="SSF55874">
    <property type="entry name" value="ATPase domain of HSP90 chaperone/DNA topoisomerase II/histidine kinase"/>
    <property type="match status" value="1"/>
</dbReference>
<dbReference type="InterPro" id="IPR036890">
    <property type="entry name" value="HATPase_C_sf"/>
</dbReference>
<reference evidence="9 10" key="1">
    <citation type="submission" date="2014-04" db="EMBL/GenBank/DDBJ databases">
        <title>Genome assembly of Hyalangium minutum DSM 14724.</title>
        <authorList>
            <person name="Sharma G."/>
            <person name="Subramanian S."/>
        </authorList>
    </citation>
    <scope>NUCLEOTIDE SEQUENCE [LARGE SCALE GENOMIC DNA]</scope>
    <source>
        <strain evidence="9 10">DSM 14724</strain>
    </source>
</reference>
<dbReference type="SUPFAM" id="SSF55785">
    <property type="entry name" value="PYP-like sensor domain (PAS domain)"/>
    <property type="match status" value="1"/>
</dbReference>
<evidence type="ECO:0000259" key="8">
    <source>
        <dbReference type="PROSITE" id="PS50113"/>
    </source>
</evidence>
<keyword evidence="10" id="KW-1185">Reference proteome</keyword>
<feature type="domain" description="PAS" evidence="7">
    <location>
        <begin position="137"/>
        <end position="208"/>
    </location>
</feature>
<dbReference type="InterPro" id="IPR000014">
    <property type="entry name" value="PAS"/>
</dbReference>
<dbReference type="InterPro" id="IPR003661">
    <property type="entry name" value="HisK_dim/P_dom"/>
</dbReference>
<dbReference type="PROSITE" id="PS50112">
    <property type="entry name" value="PAS"/>
    <property type="match status" value="1"/>
</dbReference>
<dbReference type="STRING" id="394096.DB31_5853"/>
<sequence length="495" mass="55087">MSAPTPLRVLVVDDSAADRLMAARTLRRAFQGVVILEVATAEEWERALDEGGFDLALLDYNLPWADGLELLRRIHLRLPGIPVIMLTGTTREETVLEAVPEGLEEYLPKTLDAYEQLPRTVRFALERGRQRRALLESRETLRLVIEGVKGHAIFFVDAERRISSWNAGAQAVTGYSEPEALGQPFRLLLAPEEEEHPRGELAEAAQKGHFTGERWCQRKDGSRFWADMTMSALHHEEGGLRGYALVVRDATERRRTEEFRERLLGVVGHDLRGPLQAILLQARVLHRTQQPEAVSRGATRITVAAERMERLIRDLLDLTRSRLGGGIPVQCQHFDLFALVREVSEEVELVHHGGGRVRVRMDGDGYGAWDPGRLTQVVQNLMGNALKYGTPGGPVEVWLRGTPDGVFLTVHNDGPPIPGDLLPHLFDPFRRGEGHRDRGLSQGLGLGLYIVHEIVRAHGGHIEVSSTEEEGTRFEVRLPRHAPPCASLAAAEGSP</sequence>
<dbReference type="PROSITE" id="PS50113">
    <property type="entry name" value="PAC"/>
    <property type="match status" value="1"/>
</dbReference>
<dbReference type="OrthoDB" id="9787818at2"/>
<dbReference type="SMART" id="SM00091">
    <property type="entry name" value="PAS"/>
    <property type="match status" value="1"/>
</dbReference>
<protein>
    <recommendedName>
        <fullName evidence="2">histidine kinase</fullName>
        <ecNumber evidence="2">2.7.13.3</ecNumber>
    </recommendedName>
</protein>
<dbReference type="SUPFAM" id="SSF47384">
    <property type="entry name" value="Homodimeric domain of signal transducing histidine kinase"/>
    <property type="match status" value="1"/>
</dbReference>
<dbReference type="Gene3D" id="3.30.450.20">
    <property type="entry name" value="PAS domain"/>
    <property type="match status" value="1"/>
</dbReference>
<comment type="caution">
    <text evidence="9">The sequence shown here is derived from an EMBL/GenBank/DDBJ whole genome shotgun (WGS) entry which is preliminary data.</text>
</comment>
<evidence type="ECO:0000256" key="4">
    <source>
        <dbReference type="PROSITE-ProRule" id="PRU00169"/>
    </source>
</evidence>
<dbReference type="EC" id="2.7.13.3" evidence="2"/>
<dbReference type="InterPro" id="IPR011006">
    <property type="entry name" value="CheY-like_superfamily"/>
</dbReference>
<evidence type="ECO:0000313" key="10">
    <source>
        <dbReference type="Proteomes" id="UP000028725"/>
    </source>
</evidence>
<dbReference type="PRINTS" id="PR00344">
    <property type="entry name" value="BCTRLSENSOR"/>
</dbReference>
<dbReference type="SMART" id="SM00387">
    <property type="entry name" value="HATPase_c"/>
    <property type="match status" value="1"/>
</dbReference>
<dbReference type="Pfam" id="PF13426">
    <property type="entry name" value="PAS_9"/>
    <property type="match status" value="1"/>
</dbReference>
<feature type="domain" description="PAC" evidence="8">
    <location>
        <begin position="210"/>
        <end position="262"/>
    </location>
</feature>
<dbReference type="InterPro" id="IPR004358">
    <property type="entry name" value="Sig_transdc_His_kin-like_C"/>
</dbReference>
<dbReference type="EMBL" id="JMCB01000003">
    <property type="protein sequence ID" value="KFE70811.1"/>
    <property type="molecule type" value="Genomic_DNA"/>
</dbReference>
<evidence type="ECO:0000313" key="9">
    <source>
        <dbReference type="EMBL" id="KFE70811.1"/>
    </source>
</evidence>
<dbReference type="RefSeq" id="WP_157231919.1">
    <property type="nucleotide sequence ID" value="NZ_JMCB01000003.1"/>
</dbReference>
<dbReference type="SUPFAM" id="SSF52172">
    <property type="entry name" value="CheY-like"/>
    <property type="match status" value="1"/>
</dbReference>
<dbReference type="CDD" id="cd00130">
    <property type="entry name" value="PAS"/>
    <property type="match status" value="1"/>
</dbReference>
<evidence type="ECO:0000259" key="5">
    <source>
        <dbReference type="PROSITE" id="PS50109"/>
    </source>
</evidence>
<dbReference type="InterPro" id="IPR036097">
    <property type="entry name" value="HisK_dim/P_sf"/>
</dbReference>
<dbReference type="AlphaFoldDB" id="A0A085WSZ8"/>
<dbReference type="SMART" id="SM00388">
    <property type="entry name" value="HisKA"/>
    <property type="match status" value="1"/>
</dbReference>
<feature type="domain" description="Response regulatory" evidence="6">
    <location>
        <begin position="8"/>
        <end position="124"/>
    </location>
</feature>
<dbReference type="SMART" id="SM00448">
    <property type="entry name" value="REC"/>
    <property type="match status" value="1"/>
</dbReference>
<dbReference type="InterPro" id="IPR035965">
    <property type="entry name" value="PAS-like_dom_sf"/>
</dbReference>
<accession>A0A085WSZ8</accession>
<evidence type="ECO:0000256" key="2">
    <source>
        <dbReference type="ARBA" id="ARBA00012438"/>
    </source>
</evidence>
<proteinExistence type="predicted"/>
<dbReference type="InterPro" id="IPR003594">
    <property type="entry name" value="HATPase_dom"/>
</dbReference>
<dbReference type="PANTHER" id="PTHR43547:SF2">
    <property type="entry name" value="HYBRID SIGNAL TRANSDUCTION HISTIDINE KINASE C"/>
    <property type="match status" value="1"/>
</dbReference>
<name>A0A085WSZ8_9BACT</name>
<dbReference type="Gene3D" id="3.30.565.10">
    <property type="entry name" value="Histidine kinase-like ATPase, C-terminal domain"/>
    <property type="match status" value="1"/>
</dbReference>
<dbReference type="Proteomes" id="UP000028725">
    <property type="component" value="Unassembled WGS sequence"/>
</dbReference>
<gene>
    <name evidence="9" type="ORF">DB31_5853</name>
</gene>
<dbReference type="PROSITE" id="PS50109">
    <property type="entry name" value="HIS_KIN"/>
    <property type="match status" value="1"/>
</dbReference>
<feature type="modified residue" description="4-aspartylphosphate" evidence="4">
    <location>
        <position position="59"/>
    </location>
</feature>
<dbReference type="InterPro" id="IPR005467">
    <property type="entry name" value="His_kinase_dom"/>
</dbReference>
<dbReference type="InterPro" id="IPR001610">
    <property type="entry name" value="PAC"/>
</dbReference>
<evidence type="ECO:0000259" key="6">
    <source>
        <dbReference type="PROSITE" id="PS50110"/>
    </source>
</evidence>
<feature type="domain" description="Histidine kinase" evidence="5">
    <location>
        <begin position="266"/>
        <end position="482"/>
    </location>
</feature>
<dbReference type="GO" id="GO:0000155">
    <property type="term" value="F:phosphorelay sensor kinase activity"/>
    <property type="evidence" value="ECO:0007669"/>
    <property type="project" value="InterPro"/>
</dbReference>
<dbReference type="NCBIfam" id="TIGR00229">
    <property type="entry name" value="sensory_box"/>
    <property type="match status" value="1"/>
</dbReference>
<evidence type="ECO:0000256" key="1">
    <source>
        <dbReference type="ARBA" id="ARBA00000085"/>
    </source>
</evidence>
<dbReference type="CDD" id="cd00075">
    <property type="entry name" value="HATPase"/>
    <property type="match status" value="1"/>
</dbReference>
<comment type="catalytic activity">
    <reaction evidence="1">
        <text>ATP + protein L-histidine = ADP + protein N-phospho-L-histidine.</text>
        <dbReference type="EC" id="2.7.13.3"/>
    </reaction>
</comment>
<dbReference type="CDD" id="cd00156">
    <property type="entry name" value="REC"/>
    <property type="match status" value="1"/>
</dbReference>
<dbReference type="PROSITE" id="PS50110">
    <property type="entry name" value="RESPONSE_REGULATORY"/>
    <property type="match status" value="1"/>
</dbReference>
<dbReference type="Pfam" id="PF02518">
    <property type="entry name" value="HATPase_c"/>
    <property type="match status" value="1"/>
</dbReference>
<dbReference type="SMART" id="SM00086">
    <property type="entry name" value="PAC"/>
    <property type="match status" value="1"/>
</dbReference>
<dbReference type="Gene3D" id="3.40.50.2300">
    <property type="match status" value="1"/>
</dbReference>
<dbReference type="CDD" id="cd00082">
    <property type="entry name" value="HisKA"/>
    <property type="match status" value="1"/>
</dbReference>
<evidence type="ECO:0000256" key="3">
    <source>
        <dbReference type="ARBA" id="ARBA00022553"/>
    </source>
</evidence>
<dbReference type="Pfam" id="PF00512">
    <property type="entry name" value="HisKA"/>
    <property type="match status" value="1"/>
</dbReference>
<dbReference type="InterPro" id="IPR001789">
    <property type="entry name" value="Sig_transdc_resp-reg_receiver"/>
</dbReference>
<dbReference type="PANTHER" id="PTHR43547">
    <property type="entry name" value="TWO-COMPONENT HISTIDINE KINASE"/>
    <property type="match status" value="1"/>
</dbReference>
<evidence type="ECO:0000259" key="7">
    <source>
        <dbReference type="PROSITE" id="PS50112"/>
    </source>
</evidence>